<proteinExistence type="predicted"/>
<dbReference type="PIRSF" id="PIRSF029287">
    <property type="entry name" value="UCP029287"/>
    <property type="match status" value="1"/>
</dbReference>
<evidence type="ECO:0000313" key="1">
    <source>
        <dbReference type="EMBL" id="NRF66434.1"/>
    </source>
</evidence>
<keyword evidence="2" id="KW-1185">Reference proteome</keyword>
<dbReference type="Gene3D" id="3.40.1730.10">
    <property type="entry name" value="pa0076 domain"/>
    <property type="match status" value="1"/>
</dbReference>
<organism evidence="1 2">
    <name type="scientific">Pseudaquabacterium terrae</name>
    <dbReference type="NCBI Taxonomy" id="2732868"/>
    <lineage>
        <taxon>Bacteria</taxon>
        <taxon>Pseudomonadati</taxon>
        <taxon>Pseudomonadota</taxon>
        <taxon>Betaproteobacteria</taxon>
        <taxon>Burkholderiales</taxon>
        <taxon>Sphaerotilaceae</taxon>
        <taxon>Pseudaquabacterium</taxon>
    </lineage>
</organism>
<protein>
    <submittedName>
        <fullName evidence="1">Type VI secretion system-associated protein TagF</fullName>
    </submittedName>
</protein>
<dbReference type="EMBL" id="JABRWJ010000002">
    <property type="protein sequence ID" value="NRF66434.1"/>
    <property type="molecule type" value="Genomic_DNA"/>
</dbReference>
<dbReference type="RefSeq" id="WP_173121508.1">
    <property type="nucleotide sequence ID" value="NZ_JABRWJ010000002.1"/>
</dbReference>
<dbReference type="Pfam" id="PF09867">
    <property type="entry name" value="TagF_N"/>
    <property type="match status" value="1"/>
</dbReference>
<dbReference type="Proteomes" id="UP000737171">
    <property type="component" value="Unassembled WGS sequence"/>
</dbReference>
<dbReference type="InterPro" id="IPR017748">
    <property type="entry name" value="TagF"/>
</dbReference>
<gene>
    <name evidence="1" type="primary">tagF</name>
    <name evidence="1" type="ORF">HLB44_05510</name>
</gene>
<dbReference type="NCBIfam" id="TIGR03373">
    <property type="entry name" value="VI_minor_4"/>
    <property type="match status" value="1"/>
</dbReference>
<reference evidence="1 2" key="1">
    <citation type="submission" date="2020-05" db="EMBL/GenBank/DDBJ databases">
        <title>Aquincola sp. isolate from soil.</title>
        <authorList>
            <person name="Han J."/>
            <person name="Kim D.-U."/>
        </authorList>
    </citation>
    <scope>NUCLEOTIDE SEQUENCE [LARGE SCALE GENOMIC DNA]</scope>
    <source>
        <strain evidence="1 2">S2</strain>
    </source>
</reference>
<dbReference type="InterPro" id="IPR038225">
    <property type="entry name" value="TagF_sf"/>
</dbReference>
<name>A0ABX2ED11_9BURK</name>
<accession>A0ABX2ED11</accession>
<sequence length="230" mass="25494">MNGSPHEPPGWWGKLSSLGDFASRRVTPEWVRACDDWLARSIAISQQVLGARWLEVYLGAPVWRFAWAPGVIDRDWWFGVLMPSCDNVGRYYPLVVVQRRERPPIDRIGFDHLELWWMHVARAAMQTLGEPSTLESFEAALAQAPPWPSNGPVMVPQQRGVVAGRERFAIAPGCSLGQLLHGLSVSELHGRNAGHSFWWPIGDGAREGSFSLGKGLPDASSFAELLAGSW</sequence>
<comment type="caution">
    <text evidence="1">The sequence shown here is derived from an EMBL/GenBank/DDBJ whole genome shotgun (WGS) entry which is preliminary data.</text>
</comment>
<evidence type="ECO:0000313" key="2">
    <source>
        <dbReference type="Proteomes" id="UP000737171"/>
    </source>
</evidence>